<dbReference type="Gene3D" id="2.150.10.10">
    <property type="entry name" value="Serralysin-like metalloprotease, C-terminal"/>
    <property type="match status" value="3"/>
</dbReference>
<evidence type="ECO:0000313" key="10">
    <source>
        <dbReference type="Proteomes" id="UP000199391"/>
    </source>
</evidence>
<evidence type="ECO:0000256" key="1">
    <source>
        <dbReference type="ARBA" id="ARBA00004613"/>
    </source>
</evidence>
<dbReference type="GO" id="GO:0008270">
    <property type="term" value="F:zinc ion binding"/>
    <property type="evidence" value="ECO:0007669"/>
    <property type="project" value="InterPro"/>
</dbReference>
<evidence type="ECO:0000256" key="4">
    <source>
        <dbReference type="ARBA" id="ARBA00022670"/>
    </source>
</evidence>
<dbReference type="PANTHER" id="PTHR38340:SF1">
    <property type="entry name" value="S-LAYER PROTEIN"/>
    <property type="match status" value="1"/>
</dbReference>
<evidence type="ECO:0000256" key="7">
    <source>
        <dbReference type="ARBA" id="ARBA00022833"/>
    </source>
</evidence>
<dbReference type="Pfam" id="PF13946">
    <property type="entry name" value="DUF4214"/>
    <property type="match status" value="1"/>
</dbReference>
<dbReference type="SUPFAM" id="SSF55486">
    <property type="entry name" value="Metalloproteases ('zincins'), catalytic domain"/>
    <property type="match status" value="1"/>
</dbReference>
<dbReference type="Gene3D" id="3.40.390.10">
    <property type="entry name" value="Collagenase (Catalytic Domain)"/>
    <property type="match status" value="1"/>
</dbReference>
<dbReference type="InterPro" id="IPR050557">
    <property type="entry name" value="RTX_toxin/Mannuronan_C5-epim"/>
</dbReference>
<dbReference type="InterPro" id="IPR038255">
    <property type="entry name" value="PBS_linker_sf"/>
</dbReference>
<dbReference type="EMBL" id="FPBO01000002">
    <property type="protein sequence ID" value="SFU38518.1"/>
    <property type="molecule type" value="Genomic_DNA"/>
</dbReference>
<dbReference type="Proteomes" id="UP000199391">
    <property type="component" value="Unassembled WGS sequence"/>
</dbReference>
<dbReference type="InterPro" id="IPR001818">
    <property type="entry name" value="Pept_M10_metallopeptidase"/>
</dbReference>
<comment type="similarity">
    <text evidence="2">Belongs to the peptidase M10B family.</text>
</comment>
<keyword evidence="7" id="KW-0862">Zinc</keyword>
<dbReference type="InterPro" id="IPR011049">
    <property type="entry name" value="Serralysin-like_metalloprot_C"/>
</dbReference>
<reference evidence="10" key="1">
    <citation type="submission" date="2016-10" db="EMBL/GenBank/DDBJ databases">
        <authorList>
            <person name="Varghese N."/>
            <person name="Submissions S."/>
        </authorList>
    </citation>
    <scope>NUCLEOTIDE SEQUENCE [LARGE SCALE GENOMIC DNA]</scope>
    <source>
        <strain evidence="10">CGMCC 1.11014</strain>
    </source>
</reference>
<dbReference type="Gene3D" id="1.10.3130.20">
    <property type="entry name" value="Phycobilisome linker domain"/>
    <property type="match status" value="1"/>
</dbReference>
<comment type="subcellular location">
    <subcellularLocation>
        <location evidence="1">Secreted</location>
    </subcellularLocation>
</comment>
<sequence length="760" mass="79072">MTAFKWVAGETKSIQYAAGDTLELSGIAASQLELSVADGRLLLAAGALGTLTLTPVAGGALTAASLALTFPDGGRYIPAGPDALTEGGDGGDYLLGDDQGNFVDAGLGDDRVEGGGDGDYLIGGAGDDLLLGGGGDDLLAGGDGRDTLDGGDGANLLLGQKGDDTYLVHSQDDYISDSGGVDGGVINADWYKTADEVENWTWAPGVQRLPYWVDALTADYAPYVAMLVRTAGRSVHYSFPTTPADFFTDDDRRDFLPFTEDQIAYTRKALAYIETVLNIKFEETDSPDQPLSIVFGNNRQEDSAAYANSLHDDFGSPLMLSEDFLVMHPSRDDGDSLYSLLMHELGHSLGLKHPFAAPDAYGGEIGAGPYLGSGEDQTDATVMSYTEGELAQYDRFSPLDIAALQYLYGVAPGATGARTHVLVATAANMIWVGAGLNIIDGAHLTADLTLNLEPGHWSHIGAKADTITAAGQITINFGSVIVGAKGGAGNDALTGNAISNELFGGAGNDTLSGGASDDYLFGGAGNDILSGGADPDYLVGDAGNDMLSGGADPDYLFGEAGNDTLSGGAEADQLFGGAGVDTAVFTGARRAYDLAWQNEALTVSALAGMDGTDTLNDVERLRFADGMLALDVGGDGAGGQVYRLYQAAFDRKPDAAGVGYWLAQADQGAGMAGIAESFLRSEEFARLYGGANPTDAAFVAKLYSNVLHRAYDQTGYDYWTWTLAAGASRAEVLLSFAAGEENYQQVAAIIANGYEYAHYG</sequence>
<dbReference type="SUPFAM" id="SSF51120">
    <property type="entry name" value="beta-Roll"/>
    <property type="match status" value="3"/>
</dbReference>
<keyword evidence="6" id="KW-0378">Hydrolase</keyword>
<dbReference type="STRING" id="1035707.SAMN05216552_1002220"/>
<organism evidence="9 10">
    <name type="scientific">Pseudoduganella namucuonensis</name>
    <dbReference type="NCBI Taxonomy" id="1035707"/>
    <lineage>
        <taxon>Bacteria</taxon>
        <taxon>Pseudomonadati</taxon>
        <taxon>Pseudomonadota</taxon>
        <taxon>Betaproteobacteria</taxon>
        <taxon>Burkholderiales</taxon>
        <taxon>Oxalobacteraceae</taxon>
        <taxon>Telluria group</taxon>
        <taxon>Pseudoduganella</taxon>
    </lineage>
</organism>
<protein>
    <submittedName>
        <fullName evidence="9">Hemolysin-type calcium-binding repeat-containing protein</fullName>
    </submittedName>
</protein>
<dbReference type="PROSITE" id="PS00330">
    <property type="entry name" value="HEMOLYSIN_CALCIUM"/>
    <property type="match status" value="3"/>
</dbReference>
<name>A0A1I7FQT6_9BURK</name>
<dbReference type="Pfam" id="PF00353">
    <property type="entry name" value="HemolysinCabind"/>
    <property type="match status" value="3"/>
</dbReference>
<proteinExistence type="inferred from homology"/>
<gene>
    <name evidence="9" type="ORF">SAMN05216552_1002220</name>
</gene>
<dbReference type="InterPro" id="IPR018511">
    <property type="entry name" value="Hemolysin-typ_Ca-bd_CS"/>
</dbReference>
<dbReference type="PANTHER" id="PTHR38340">
    <property type="entry name" value="S-LAYER PROTEIN"/>
    <property type="match status" value="1"/>
</dbReference>
<dbReference type="GO" id="GO:0005576">
    <property type="term" value="C:extracellular region"/>
    <property type="evidence" value="ECO:0007669"/>
    <property type="project" value="UniProtKB-SubCell"/>
</dbReference>
<dbReference type="InterPro" id="IPR024079">
    <property type="entry name" value="MetalloPept_cat_dom_sf"/>
</dbReference>
<dbReference type="GO" id="GO:0005509">
    <property type="term" value="F:calcium ion binding"/>
    <property type="evidence" value="ECO:0007669"/>
    <property type="project" value="InterPro"/>
</dbReference>
<evidence type="ECO:0000313" key="9">
    <source>
        <dbReference type="EMBL" id="SFU38518.1"/>
    </source>
</evidence>
<dbReference type="InterPro" id="IPR001343">
    <property type="entry name" value="Hemolysn_Ca-bd"/>
</dbReference>
<dbReference type="Pfam" id="PF00413">
    <property type="entry name" value="Peptidase_M10"/>
    <property type="match status" value="1"/>
</dbReference>
<evidence type="ECO:0000256" key="5">
    <source>
        <dbReference type="ARBA" id="ARBA00022723"/>
    </source>
</evidence>
<dbReference type="GO" id="GO:0031012">
    <property type="term" value="C:extracellular matrix"/>
    <property type="evidence" value="ECO:0007669"/>
    <property type="project" value="InterPro"/>
</dbReference>
<dbReference type="InterPro" id="IPR006026">
    <property type="entry name" value="Peptidase_Metallo"/>
</dbReference>
<evidence type="ECO:0000256" key="2">
    <source>
        <dbReference type="ARBA" id="ARBA00009490"/>
    </source>
</evidence>
<accession>A0A1I7FQT6</accession>
<keyword evidence="3" id="KW-0964">Secreted</keyword>
<dbReference type="RefSeq" id="WP_093553437.1">
    <property type="nucleotide sequence ID" value="NZ_FPBO01000002.1"/>
</dbReference>
<dbReference type="AlphaFoldDB" id="A0A1I7FQT6"/>
<dbReference type="GO" id="GO:0004222">
    <property type="term" value="F:metalloendopeptidase activity"/>
    <property type="evidence" value="ECO:0007669"/>
    <property type="project" value="InterPro"/>
</dbReference>
<feature type="domain" description="Peptidase metallopeptidase" evidence="8">
    <location>
        <begin position="233"/>
        <end position="410"/>
    </location>
</feature>
<keyword evidence="10" id="KW-1185">Reference proteome</keyword>
<keyword evidence="5" id="KW-0479">Metal-binding</keyword>
<evidence type="ECO:0000259" key="8">
    <source>
        <dbReference type="SMART" id="SM00235"/>
    </source>
</evidence>
<evidence type="ECO:0000256" key="3">
    <source>
        <dbReference type="ARBA" id="ARBA00022525"/>
    </source>
</evidence>
<evidence type="ECO:0000256" key="6">
    <source>
        <dbReference type="ARBA" id="ARBA00022801"/>
    </source>
</evidence>
<dbReference type="SMART" id="SM00235">
    <property type="entry name" value="ZnMc"/>
    <property type="match status" value="1"/>
</dbReference>
<dbReference type="OrthoDB" id="480426at2"/>
<dbReference type="PRINTS" id="PR00313">
    <property type="entry name" value="CABNDNGRPT"/>
</dbReference>
<keyword evidence="4" id="KW-0645">Protease</keyword>
<dbReference type="InterPro" id="IPR025282">
    <property type="entry name" value="DUF4214"/>
</dbReference>
<dbReference type="GO" id="GO:0006508">
    <property type="term" value="P:proteolysis"/>
    <property type="evidence" value="ECO:0007669"/>
    <property type="project" value="UniProtKB-KW"/>
</dbReference>